<dbReference type="Gene3D" id="1.20.120.520">
    <property type="entry name" value="nmb1532 protein domain like"/>
    <property type="match status" value="1"/>
</dbReference>
<dbReference type="Gene3D" id="2.30.110.10">
    <property type="entry name" value="Electron Transport, Fmn-binding Protein, Chain A"/>
    <property type="match status" value="1"/>
</dbReference>
<reference evidence="4 5" key="1">
    <citation type="submission" date="2019-06" db="EMBL/GenBank/DDBJ databases">
        <title>Sequencing the genomes of 1000 actinobacteria strains.</title>
        <authorList>
            <person name="Klenk H.-P."/>
        </authorList>
    </citation>
    <scope>NUCLEOTIDE SEQUENCE [LARGE SCALE GENOMIC DNA]</scope>
    <source>
        <strain evidence="4 5">DSM 45679</strain>
    </source>
</reference>
<dbReference type="PANTHER" id="PTHR39428:SF1">
    <property type="entry name" value="F420H(2)-DEPENDENT QUINONE REDUCTASE RV1261C"/>
    <property type="match status" value="1"/>
</dbReference>
<dbReference type="Pfam" id="PF01814">
    <property type="entry name" value="Hemerythrin"/>
    <property type="match status" value="1"/>
</dbReference>
<evidence type="ECO:0000313" key="4">
    <source>
        <dbReference type="EMBL" id="TQJ01695.1"/>
    </source>
</evidence>
<evidence type="ECO:0000256" key="1">
    <source>
        <dbReference type="ARBA" id="ARBA00008710"/>
    </source>
</evidence>
<dbReference type="OrthoDB" id="8225825at2"/>
<gene>
    <name evidence="4" type="ORF">FB471_1402</name>
</gene>
<comment type="similarity">
    <text evidence="1">Belongs to the F420H(2)-dependent quinone reductase family.</text>
</comment>
<dbReference type="InterPro" id="IPR012349">
    <property type="entry name" value="Split_barrel_FMN-bd"/>
</dbReference>
<comment type="catalytic activity">
    <reaction evidence="2">
        <text>oxidized coenzyme F420-(gamma-L-Glu)(n) + a quinol + H(+) = reduced coenzyme F420-(gamma-L-Glu)(n) + a quinone</text>
        <dbReference type="Rhea" id="RHEA:39663"/>
        <dbReference type="Rhea" id="RHEA-COMP:12939"/>
        <dbReference type="Rhea" id="RHEA-COMP:14378"/>
        <dbReference type="ChEBI" id="CHEBI:15378"/>
        <dbReference type="ChEBI" id="CHEBI:24646"/>
        <dbReference type="ChEBI" id="CHEBI:132124"/>
        <dbReference type="ChEBI" id="CHEBI:133980"/>
        <dbReference type="ChEBI" id="CHEBI:139511"/>
    </reaction>
</comment>
<evidence type="ECO:0000313" key="5">
    <source>
        <dbReference type="Proteomes" id="UP000320876"/>
    </source>
</evidence>
<dbReference type="GO" id="GO:0070967">
    <property type="term" value="F:coenzyme F420 binding"/>
    <property type="evidence" value="ECO:0007669"/>
    <property type="project" value="TreeGrafter"/>
</dbReference>
<accession>A0A542DF33</accession>
<keyword evidence="5" id="KW-1185">Reference proteome</keyword>
<dbReference type="CDD" id="cd12108">
    <property type="entry name" value="Hr-like"/>
    <property type="match status" value="1"/>
</dbReference>
<dbReference type="NCBIfam" id="TIGR00026">
    <property type="entry name" value="hi_GC_TIGR00026"/>
    <property type="match status" value="1"/>
</dbReference>
<name>A0A542DF33_AMYCI</name>
<dbReference type="InterPro" id="IPR004378">
    <property type="entry name" value="F420H2_quin_Rdtase"/>
</dbReference>
<dbReference type="InterPro" id="IPR012312">
    <property type="entry name" value="Hemerythrin-like"/>
</dbReference>
<dbReference type="GO" id="GO:0016491">
    <property type="term" value="F:oxidoreductase activity"/>
    <property type="evidence" value="ECO:0007669"/>
    <property type="project" value="InterPro"/>
</dbReference>
<dbReference type="Proteomes" id="UP000320876">
    <property type="component" value="Unassembled WGS sequence"/>
</dbReference>
<feature type="domain" description="Hemerythrin-like" evidence="3">
    <location>
        <begin position="147"/>
        <end position="271"/>
    </location>
</feature>
<protein>
    <submittedName>
        <fullName evidence="4">Deazaflavin-dependent oxidoreductase (Nitroreductase family)</fullName>
    </submittedName>
</protein>
<dbReference type="EMBL" id="VFML01000001">
    <property type="protein sequence ID" value="TQJ01695.1"/>
    <property type="molecule type" value="Genomic_DNA"/>
</dbReference>
<organism evidence="4 5">
    <name type="scientific">Amycolatopsis cihanbeyliensis</name>
    <dbReference type="NCBI Taxonomy" id="1128664"/>
    <lineage>
        <taxon>Bacteria</taxon>
        <taxon>Bacillati</taxon>
        <taxon>Actinomycetota</taxon>
        <taxon>Actinomycetes</taxon>
        <taxon>Pseudonocardiales</taxon>
        <taxon>Pseudonocardiaceae</taxon>
        <taxon>Amycolatopsis</taxon>
    </lineage>
</organism>
<dbReference type="RefSeq" id="WP_141996524.1">
    <property type="nucleotide sequence ID" value="NZ_VFML01000001.1"/>
</dbReference>
<dbReference type="GO" id="GO:0005886">
    <property type="term" value="C:plasma membrane"/>
    <property type="evidence" value="ECO:0007669"/>
    <property type="project" value="TreeGrafter"/>
</dbReference>
<dbReference type="AlphaFoldDB" id="A0A542DF33"/>
<comment type="caution">
    <text evidence="4">The sequence shown here is derived from an EMBL/GenBank/DDBJ whole genome shotgun (WGS) entry which is preliminary data.</text>
</comment>
<dbReference type="Pfam" id="PF04075">
    <property type="entry name" value="F420H2_quin_red"/>
    <property type="match status" value="1"/>
</dbReference>
<dbReference type="PANTHER" id="PTHR39428">
    <property type="entry name" value="F420H(2)-DEPENDENT QUINONE REDUCTASE RV1261C"/>
    <property type="match status" value="1"/>
</dbReference>
<evidence type="ECO:0000256" key="2">
    <source>
        <dbReference type="ARBA" id="ARBA00049106"/>
    </source>
</evidence>
<proteinExistence type="inferred from homology"/>
<sequence length="277" mass="30658">MPNDNQTIDEFRANHGRLSGPLGERRIVLLTTTAASDTPRTTPVEFLHDQQPDGGRRMLLLAADDTGNRPAWHQDLSTHPQVTVETGVFTFHAEAETVPDDEREHLIARAAEADPIWADRQDAADRVIPVVALHPFGGTANAGREGDFLQQIHGAFRHELALIRKEVAAGAGLGAQLRINCLTLCQGLQHHHTSEDDQMYPALEEQHPELAPTLARLRQEHRQIAALLEQLQNAVSATDTDPVTVLAEVERLTTEVEAHLDYEEQQLIPVLNNMTLP</sequence>
<evidence type="ECO:0000259" key="3">
    <source>
        <dbReference type="Pfam" id="PF01814"/>
    </source>
</evidence>
<dbReference type="SUPFAM" id="SSF50475">
    <property type="entry name" value="FMN-binding split barrel"/>
    <property type="match status" value="1"/>
</dbReference>